<dbReference type="EC" id="2.7.7.60" evidence="14"/>
<dbReference type="EMBL" id="BMXE01000004">
    <property type="protein sequence ID" value="GHB34980.1"/>
    <property type="molecule type" value="Genomic_DNA"/>
</dbReference>
<feature type="binding site" evidence="14">
    <location>
        <position position="254"/>
    </location>
    <ligand>
        <name>a divalent metal cation</name>
        <dbReference type="ChEBI" id="CHEBI:60240"/>
    </ligand>
</feature>
<feature type="site" description="Transition state stabilizer" evidence="14">
    <location>
        <position position="29"/>
    </location>
</feature>
<dbReference type="PROSITE" id="PS01295">
    <property type="entry name" value="ISPD"/>
    <property type="match status" value="1"/>
</dbReference>
<keyword evidence="12 14" id="KW-0456">Lyase</keyword>
<feature type="site" description="Transition state stabilizer" evidence="14">
    <location>
        <position position="377"/>
    </location>
</feature>
<dbReference type="InterPro" id="IPR026596">
    <property type="entry name" value="IspD/F"/>
</dbReference>
<feature type="domain" description="2-C-methyl-D-erythritol 2,4-cyclodiphosphate synthase" evidence="15">
    <location>
        <begin position="245"/>
        <end position="398"/>
    </location>
</feature>
<feature type="site" description="Positions MEP for the nucleophilic attack" evidence="14">
    <location>
        <position position="220"/>
    </location>
</feature>
<dbReference type="Pfam" id="PF01128">
    <property type="entry name" value="IspD"/>
    <property type="match status" value="1"/>
</dbReference>
<comment type="similarity">
    <text evidence="6">Belongs to the IspF family.</text>
</comment>
<feature type="site" description="Transition state stabilizer" evidence="14">
    <location>
        <position position="278"/>
    </location>
</feature>
<gene>
    <name evidence="14 16" type="primary">ispDF</name>
    <name evidence="16" type="ORF">GCM10007094_25550</name>
</gene>
<dbReference type="HAMAP" id="MF_00108">
    <property type="entry name" value="IspD"/>
    <property type="match status" value="1"/>
</dbReference>
<feature type="site" description="Transition state stabilizer" evidence="14">
    <location>
        <position position="19"/>
    </location>
</feature>
<dbReference type="InterPro" id="IPR018294">
    <property type="entry name" value="ISPD_synthase_CS"/>
</dbReference>
<feature type="binding site" evidence="14">
    <location>
        <begin position="300"/>
        <end position="302"/>
    </location>
    <ligand>
        <name>4-CDP-2-C-methyl-D-erythritol 2-phosphate</name>
        <dbReference type="ChEBI" id="CHEBI:57919"/>
    </ligand>
</feature>
<comment type="cofactor">
    <cofactor evidence="3 14">
        <name>a divalent metal cation</name>
        <dbReference type="ChEBI" id="CHEBI:60240"/>
    </cofactor>
</comment>
<evidence type="ECO:0000256" key="11">
    <source>
        <dbReference type="ARBA" id="ARBA00023229"/>
    </source>
</evidence>
<dbReference type="InterPro" id="IPR001228">
    <property type="entry name" value="IspD"/>
</dbReference>
<name>A0ABQ3EHG6_9HYPH</name>
<dbReference type="NCBIfam" id="TIGR00151">
    <property type="entry name" value="ispF"/>
    <property type="match status" value="1"/>
</dbReference>
<feature type="region of interest" description="2-C-methyl-D-erythritol 2,4-cyclodiphosphate synthase" evidence="14">
    <location>
        <begin position="246"/>
        <end position="404"/>
    </location>
</feature>
<keyword evidence="10 14" id="KW-0479">Metal-binding</keyword>
<dbReference type="InterPro" id="IPR020555">
    <property type="entry name" value="MECDP_synthase_CS"/>
</dbReference>
<dbReference type="SUPFAM" id="SSF69765">
    <property type="entry name" value="IpsF-like"/>
    <property type="match status" value="1"/>
</dbReference>
<dbReference type="InterPro" id="IPR036571">
    <property type="entry name" value="MECDP_synthase_sf"/>
</dbReference>
<evidence type="ECO:0000256" key="9">
    <source>
        <dbReference type="ARBA" id="ARBA00022695"/>
    </source>
</evidence>
<evidence type="ECO:0000256" key="3">
    <source>
        <dbReference type="ARBA" id="ARBA00001968"/>
    </source>
</evidence>
<comment type="pathway">
    <text evidence="5 14">Isoprenoid biosynthesis; isopentenyl diphosphate biosynthesis via DXP pathway; isopentenyl diphosphate from 1-deoxy-D-xylulose 5-phosphate: step 2/6.</text>
</comment>
<proteinExistence type="inferred from homology"/>
<evidence type="ECO:0000256" key="7">
    <source>
        <dbReference type="ARBA" id="ARBA00009789"/>
    </source>
</evidence>
<evidence type="ECO:0000256" key="5">
    <source>
        <dbReference type="ARBA" id="ARBA00004787"/>
    </source>
</evidence>
<comment type="caution">
    <text evidence="16">The sequence shown here is derived from an EMBL/GenBank/DDBJ whole genome shotgun (WGS) entry which is preliminary data.</text>
</comment>
<feature type="binding site" evidence="14">
    <location>
        <position position="383"/>
    </location>
    <ligand>
        <name>4-CDP-2-C-methyl-D-erythritol 2-phosphate</name>
        <dbReference type="ChEBI" id="CHEBI:57919"/>
    </ligand>
</feature>
<comment type="similarity">
    <text evidence="7">Belongs to the IspD/TarI cytidylyltransferase family. IspD subfamily.</text>
</comment>
<evidence type="ECO:0000256" key="12">
    <source>
        <dbReference type="ARBA" id="ARBA00023239"/>
    </source>
</evidence>
<feature type="binding site" evidence="14">
    <location>
        <begin position="278"/>
        <end position="279"/>
    </location>
    <ligand>
        <name>4-CDP-2-C-methyl-D-erythritol 2-phosphate</name>
        <dbReference type="ChEBI" id="CHEBI:57919"/>
    </ligand>
</feature>
<keyword evidence="8 14" id="KW-0808">Transferase</keyword>
<evidence type="ECO:0000313" key="17">
    <source>
        <dbReference type="Proteomes" id="UP000637980"/>
    </source>
</evidence>
<comment type="caution">
    <text evidence="14">Lacks conserved residue(s) required for the propagation of feature annotation.</text>
</comment>
<dbReference type="InterPro" id="IPR029044">
    <property type="entry name" value="Nucleotide-diphossugar_trans"/>
</dbReference>
<protein>
    <recommendedName>
        <fullName evidence="14">Bifunctional enzyme IspD/IspF</fullName>
    </recommendedName>
    <domain>
        <recommendedName>
            <fullName evidence="14">2-C-methyl-D-erythritol 4-phosphate cytidylyltransferase</fullName>
            <ecNumber evidence="14">2.7.7.60</ecNumber>
        </recommendedName>
        <alternativeName>
            <fullName evidence="14">4-diphosphocytidyl-2C-methyl-D-erythritol synthase</fullName>
        </alternativeName>
        <alternativeName>
            <fullName evidence="14">MEP cytidylyltransferase</fullName>
            <shortName evidence="14">MCT</shortName>
        </alternativeName>
    </domain>
    <domain>
        <recommendedName>
            <fullName evidence="14">2-C-methyl-D-erythritol 2,4-cyclodiphosphate synthase</fullName>
            <shortName evidence="14">MECDP-synthase</shortName>
            <shortName evidence="14">MECPP-synthase</shortName>
            <shortName evidence="14">MECPS</shortName>
            <ecNumber evidence="14">4.6.1.12</ecNumber>
        </recommendedName>
    </domain>
</protein>
<dbReference type="Proteomes" id="UP000637980">
    <property type="component" value="Unassembled WGS sequence"/>
</dbReference>
<dbReference type="NCBIfam" id="NF006899">
    <property type="entry name" value="PRK09382.1"/>
    <property type="match status" value="1"/>
</dbReference>
<keyword evidence="9 14" id="KW-0548">Nucleotidyltransferase</keyword>
<evidence type="ECO:0000259" key="15">
    <source>
        <dbReference type="Pfam" id="PF02542"/>
    </source>
</evidence>
<feature type="binding site" evidence="14">
    <location>
        <position position="252"/>
    </location>
    <ligand>
        <name>a divalent metal cation</name>
        <dbReference type="ChEBI" id="CHEBI:60240"/>
    </ligand>
</feature>
<comment type="similarity">
    <text evidence="14">In the N-terminal section; belongs to the IspD/TarI cytidylyltransferase family. IspD subfamily.</text>
</comment>
<dbReference type="HAMAP" id="MF_01520">
    <property type="entry name" value="IspDF"/>
    <property type="match status" value="1"/>
</dbReference>
<evidence type="ECO:0000256" key="4">
    <source>
        <dbReference type="ARBA" id="ARBA00004709"/>
    </source>
</evidence>
<dbReference type="RefSeq" id="WP_189437179.1">
    <property type="nucleotide sequence ID" value="NZ_BMXE01000004.1"/>
</dbReference>
<evidence type="ECO:0000256" key="14">
    <source>
        <dbReference type="HAMAP-Rule" id="MF_01520"/>
    </source>
</evidence>
<accession>A0ABQ3EHG6</accession>
<feature type="binding site" evidence="14">
    <location>
        <begin position="252"/>
        <end position="254"/>
    </location>
    <ligand>
        <name>4-CDP-2-C-methyl-D-erythritol 2-phosphate</name>
        <dbReference type="ChEBI" id="CHEBI:57919"/>
    </ligand>
</feature>
<dbReference type="Gene3D" id="3.90.550.10">
    <property type="entry name" value="Spore Coat Polysaccharide Biosynthesis Protein SpsA, Chain A"/>
    <property type="match status" value="1"/>
</dbReference>
<comment type="function">
    <text evidence="14">Bifunctional enzyme that catalyzes the formation of 4-diphosphocytidyl-2-C-methyl-D-erythritol from CTP and 2-C-methyl-D-erythritol 4-phosphate (MEP) (IspD), and catalyzes the conversion of 4-diphosphocytidyl-2-C-methyl-D-erythritol 2-phosphate (CDP-ME2P) to 2-C-methyl-D-erythritol 2,4-cyclodiphosphate (ME-CPP) with a corresponding release of cytidine 5-monophosphate (CMP) (IspF).</text>
</comment>
<evidence type="ECO:0000256" key="2">
    <source>
        <dbReference type="ARBA" id="ARBA00001282"/>
    </source>
</evidence>
<dbReference type="HAMAP" id="MF_00107">
    <property type="entry name" value="IspF"/>
    <property type="match status" value="1"/>
</dbReference>
<feature type="region of interest" description="2-C-methyl-D-erythritol 4-phosphate cytidylyltransferase" evidence="14">
    <location>
        <begin position="1"/>
        <end position="245"/>
    </location>
</feature>
<feature type="binding site" evidence="14">
    <location>
        <position position="386"/>
    </location>
    <ligand>
        <name>4-CDP-2-C-methyl-D-erythritol 2-phosphate</name>
        <dbReference type="ChEBI" id="CHEBI:57919"/>
    </ligand>
</feature>
<dbReference type="EC" id="4.6.1.12" evidence="14"/>
<sequence>MQSTEKIACIIVAAGRGSRMSTQNDSSPKQYRDLGGKTVLQRTLEAILASEQVNLVLPVIHPEDGDAYKDAASALSDPRLMAPVMGGATRQASVACGLKALEDDVPDYVLIHDAARPFITPEVIKDAITALQNGAQAALPAVPVADTLKRANANQQVVETVDRSNLWTAQTPQGFPYALIWQAHQCAIRQNIDSFTDDTALIEWQGKAVTITTGDPQNIKLTTLKDMTNAQEQLAMKHLADLGDIRVGTGYDVHAFEEGDAVILGGITIPHTQKLKGHSDADVGLHALTDAIFGALADGDIGSHFPPSDMQWKGAASDQFLKYAIERVHKRGGMVAHLDLTLICESPKIGPHREEMRKQIAQICDLPIGRVAVKATTSEKLGFTGRKEGIAAQACATIRLPFED</sequence>
<evidence type="ECO:0000256" key="6">
    <source>
        <dbReference type="ARBA" id="ARBA00008480"/>
    </source>
</evidence>
<feature type="site" description="Positions MEP for the nucleophilic attack" evidence="14">
    <location>
        <position position="163"/>
    </location>
</feature>
<evidence type="ECO:0000256" key="13">
    <source>
        <dbReference type="ARBA" id="ARBA00023268"/>
    </source>
</evidence>
<keyword evidence="11 14" id="KW-0414">Isoprene biosynthesis</keyword>
<dbReference type="PANTHER" id="PTHR43181">
    <property type="entry name" value="2-C-METHYL-D-ERYTHRITOL 2,4-CYCLODIPHOSPHATE SYNTHASE, CHLOROPLASTIC"/>
    <property type="match status" value="1"/>
</dbReference>
<keyword evidence="17" id="KW-1185">Reference proteome</keyword>
<comment type="pathway">
    <text evidence="4 14">Isoprenoid biosynthesis; isopentenyl diphosphate biosynthesis via DXP pathway; isopentenyl diphosphate from 1-deoxy-D-xylulose 5-phosphate: step 4/6.</text>
</comment>
<comment type="similarity">
    <text evidence="14">In the C-terminal section; belongs to the IspF family.</text>
</comment>
<dbReference type="CDD" id="cd00554">
    <property type="entry name" value="MECDP_synthase"/>
    <property type="match status" value="1"/>
</dbReference>
<dbReference type="Pfam" id="PF02542">
    <property type="entry name" value="YgbB"/>
    <property type="match status" value="1"/>
</dbReference>
<evidence type="ECO:0000256" key="8">
    <source>
        <dbReference type="ARBA" id="ARBA00022679"/>
    </source>
</evidence>
<feature type="binding site" evidence="14">
    <location>
        <begin position="376"/>
        <end position="379"/>
    </location>
    <ligand>
        <name>4-CDP-2-C-methyl-D-erythritol 2-phosphate</name>
        <dbReference type="ChEBI" id="CHEBI:57919"/>
    </ligand>
</feature>
<evidence type="ECO:0000256" key="1">
    <source>
        <dbReference type="ARBA" id="ARBA00000200"/>
    </source>
</evidence>
<dbReference type="PROSITE" id="PS01350">
    <property type="entry name" value="ISPF"/>
    <property type="match status" value="1"/>
</dbReference>
<dbReference type="SUPFAM" id="SSF53448">
    <property type="entry name" value="Nucleotide-diphospho-sugar transferases"/>
    <property type="match status" value="1"/>
</dbReference>
<evidence type="ECO:0000313" key="16">
    <source>
        <dbReference type="EMBL" id="GHB34980.1"/>
    </source>
</evidence>
<organism evidence="16 17">
    <name type="scientific">Pseudovibrio japonicus</name>
    <dbReference type="NCBI Taxonomy" id="366534"/>
    <lineage>
        <taxon>Bacteria</taxon>
        <taxon>Pseudomonadati</taxon>
        <taxon>Pseudomonadota</taxon>
        <taxon>Alphaproteobacteria</taxon>
        <taxon>Hyphomicrobiales</taxon>
        <taxon>Stappiaceae</taxon>
        <taxon>Pseudovibrio</taxon>
    </lineage>
</organism>
<keyword evidence="13 14" id="KW-0511">Multifunctional enzyme</keyword>
<dbReference type="InterPro" id="IPR034683">
    <property type="entry name" value="IspD/TarI"/>
</dbReference>
<dbReference type="CDD" id="cd02516">
    <property type="entry name" value="CDP-ME_synthetase"/>
    <property type="match status" value="1"/>
</dbReference>
<comment type="catalytic activity">
    <reaction evidence="2 14">
        <text>2-C-methyl-D-erythritol 4-phosphate + CTP + H(+) = 4-CDP-2-C-methyl-D-erythritol + diphosphate</text>
        <dbReference type="Rhea" id="RHEA:13429"/>
        <dbReference type="ChEBI" id="CHEBI:15378"/>
        <dbReference type="ChEBI" id="CHEBI:33019"/>
        <dbReference type="ChEBI" id="CHEBI:37563"/>
        <dbReference type="ChEBI" id="CHEBI:57823"/>
        <dbReference type="ChEBI" id="CHEBI:58262"/>
        <dbReference type="EC" id="2.7.7.60"/>
    </reaction>
</comment>
<comment type="catalytic activity">
    <reaction evidence="1 14">
        <text>4-CDP-2-C-methyl-D-erythritol 2-phosphate = 2-C-methyl-D-erythritol 2,4-cyclic diphosphate + CMP</text>
        <dbReference type="Rhea" id="RHEA:23864"/>
        <dbReference type="ChEBI" id="CHEBI:57919"/>
        <dbReference type="ChEBI" id="CHEBI:58483"/>
        <dbReference type="ChEBI" id="CHEBI:60377"/>
        <dbReference type="EC" id="4.6.1.12"/>
    </reaction>
</comment>
<dbReference type="InterPro" id="IPR003526">
    <property type="entry name" value="MECDP_synthase"/>
</dbReference>
<reference evidence="17" key="1">
    <citation type="journal article" date="2019" name="Int. J. Syst. Evol. Microbiol.">
        <title>The Global Catalogue of Microorganisms (GCM) 10K type strain sequencing project: providing services to taxonomists for standard genome sequencing and annotation.</title>
        <authorList>
            <consortium name="The Broad Institute Genomics Platform"/>
            <consortium name="The Broad Institute Genome Sequencing Center for Infectious Disease"/>
            <person name="Wu L."/>
            <person name="Ma J."/>
        </authorList>
    </citation>
    <scope>NUCLEOTIDE SEQUENCE [LARGE SCALE GENOMIC DNA]</scope>
    <source>
        <strain evidence="17">KCTC 12861</strain>
    </source>
</reference>
<evidence type="ECO:0000256" key="10">
    <source>
        <dbReference type="ARBA" id="ARBA00022723"/>
    </source>
</evidence>
<dbReference type="PANTHER" id="PTHR43181:SF1">
    <property type="entry name" value="2-C-METHYL-D-ERYTHRITOL 2,4-CYCLODIPHOSPHATE SYNTHASE, CHLOROPLASTIC"/>
    <property type="match status" value="1"/>
</dbReference>
<dbReference type="Gene3D" id="3.30.1330.50">
    <property type="entry name" value="2-C-methyl-D-erythritol 2,4-cyclodiphosphate synthase"/>
    <property type="match status" value="1"/>
</dbReference>
<dbReference type="NCBIfam" id="TIGR00453">
    <property type="entry name" value="ispD"/>
    <property type="match status" value="1"/>
</dbReference>
<feature type="binding site" evidence="14">
    <location>
        <position position="286"/>
    </location>
    <ligand>
        <name>a divalent metal cation</name>
        <dbReference type="ChEBI" id="CHEBI:60240"/>
    </ligand>
</feature>